<evidence type="ECO:0000256" key="1">
    <source>
        <dbReference type="ARBA" id="ARBA00023015"/>
    </source>
</evidence>
<gene>
    <name evidence="5" type="ORF">SAOR_13305</name>
</gene>
<dbReference type="SUPFAM" id="SSF100950">
    <property type="entry name" value="NagB/RpiA/CoA transferase-like"/>
    <property type="match status" value="1"/>
</dbReference>
<dbReference type="PANTHER" id="PTHR30363">
    <property type="entry name" value="HTH-TYPE TRANSCRIPTIONAL REGULATOR SRLR-RELATED"/>
    <property type="match status" value="1"/>
</dbReference>
<dbReference type="InterPro" id="IPR018356">
    <property type="entry name" value="Tscrpt_reg_HTH_DeoR_CS"/>
</dbReference>
<dbReference type="InterPro" id="IPR037171">
    <property type="entry name" value="NagB/RpiA_transferase-like"/>
</dbReference>
<dbReference type="EMBL" id="AYKH01000040">
    <property type="protein sequence ID" value="ROO24959.1"/>
    <property type="molecule type" value="Genomic_DNA"/>
</dbReference>
<dbReference type="PANTHER" id="PTHR30363:SF44">
    <property type="entry name" value="AGA OPERON TRANSCRIPTIONAL REPRESSOR-RELATED"/>
    <property type="match status" value="1"/>
</dbReference>
<dbReference type="InterPro" id="IPR050313">
    <property type="entry name" value="Carb_Metab_HTH_regulators"/>
</dbReference>
<dbReference type="InterPro" id="IPR036390">
    <property type="entry name" value="WH_DNA-bd_sf"/>
</dbReference>
<feature type="domain" description="HTH deoR-type" evidence="4">
    <location>
        <begin position="12"/>
        <end position="67"/>
    </location>
</feature>
<dbReference type="SMART" id="SM00420">
    <property type="entry name" value="HTH_DEOR"/>
    <property type="match status" value="1"/>
</dbReference>
<dbReference type="SUPFAM" id="SSF46785">
    <property type="entry name" value="Winged helix' DNA-binding domain"/>
    <property type="match status" value="1"/>
</dbReference>
<dbReference type="Pfam" id="PF08220">
    <property type="entry name" value="HTH_DeoR"/>
    <property type="match status" value="1"/>
</dbReference>
<comment type="caution">
    <text evidence="5">The sequence shown here is derived from an EMBL/GenBank/DDBJ whole genome shotgun (WGS) entry which is preliminary data.</text>
</comment>
<dbReference type="PRINTS" id="PR00037">
    <property type="entry name" value="HTHLACR"/>
</dbReference>
<dbReference type="Proteomes" id="UP000283993">
    <property type="component" value="Unassembled WGS sequence"/>
</dbReference>
<keyword evidence="3" id="KW-0804">Transcription</keyword>
<proteinExistence type="predicted"/>
<dbReference type="GO" id="GO:0003700">
    <property type="term" value="F:DNA-binding transcription factor activity"/>
    <property type="evidence" value="ECO:0007669"/>
    <property type="project" value="InterPro"/>
</dbReference>
<dbReference type="RefSeq" id="WP_123631868.1">
    <property type="nucleotide sequence ID" value="NZ_AYKH01000040.1"/>
</dbReference>
<evidence type="ECO:0000256" key="2">
    <source>
        <dbReference type="ARBA" id="ARBA00023125"/>
    </source>
</evidence>
<dbReference type="GO" id="GO:0003677">
    <property type="term" value="F:DNA binding"/>
    <property type="evidence" value="ECO:0007669"/>
    <property type="project" value="UniProtKB-KW"/>
</dbReference>
<accession>A0A423PH29</accession>
<dbReference type="InterPro" id="IPR014036">
    <property type="entry name" value="DeoR-like_C"/>
</dbReference>
<evidence type="ECO:0000313" key="5">
    <source>
        <dbReference type="EMBL" id="ROO24959.1"/>
    </source>
</evidence>
<dbReference type="Pfam" id="PF00455">
    <property type="entry name" value="DeoRC"/>
    <property type="match status" value="1"/>
</dbReference>
<keyword evidence="6" id="KW-1185">Reference proteome</keyword>
<evidence type="ECO:0000259" key="4">
    <source>
        <dbReference type="PROSITE" id="PS51000"/>
    </source>
</evidence>
<reference evidence="5 6" key="1">
    <citation type="submission" date="2013-10" db="EMBL/GenBank/DDBJ databases">
        <title>Salinisphaera orenii MK-B5 Genome Sequencing.</title>
        <authorList>
            <person name="Lai Q."/>
            <person name="Li C."/>
            <person name="Shao Z."/>
        </authorList>
    </citation>
    <scope>NUCLEOTIDE SEQUENCE [LARGE SCALE GENOMIC DNA]</scope>
    <source>
        <strain evidence="5 6">MK-B5</strain>
    </source>
</reference>
<protein>
    <submittedName>
        <fullName evidence="5">DeoR family transcriptional regulator</fullName>
    </submittedName>
</protein>
<name>A0A423PH29_9GAMM</name>
<dbReference type="PROSITE" id="PS00894">
    <property type="entry name" value="HTH_DEOR_1"/>
    <property type="match status" value="1"/>
</dbReference>
<evidence type="ECO:0000313" key="6">
    <source>
        <dbReference type="Proteomes" id="UP000283993"/>
    </source>
</evidence>
<evidence type="ECO:0000256" key="3">
    <source>
        <dbReference type="ARBA" id="ARBA00023163"/>
    </source>
</evidence>
<keyword evidence="2" id="KW-0238">DNA-binding</keyword>
<dbReference type="InterPro" id="IPR036388">
    <property type="entry name" value="WH-like_DNA-bd_sf"/>
</dbReference>
<dbReference type="SMART" id="SM01134">
    <property type="entry name" value="DeoRC"/>
    <property type="match status" value="1"/>
</dbReference>
<dbReference type="PROSITE" id="PS51000">
    <property type="entry name" value="HTH_DEOR_2"/>
    <property type="match status" value="1"/>
</dbReference>
<dbReference type="AlphaFoldDB" id="A0A423PH29"/>
<keyword evidence="1" id="KW-0805">Transcription regulation</keyword>
<organism evidence="5 6">
    <name type="scientific">Salinisphaera orenii MK-B5</name>
    <dbReference type="NCBI Taxonomy" id="856730"/>
    <lineage>
        <taxon>Bacteria</taxon>
        <taxon>Pseudomonadati</taxon>
        <taxon>Pseudomonadota</taxon>
        <taxon>Gammaproteobacteria</taxon>
        <taxon>Salinisphaerales</taxon>
        <taxon>Salinisphaeraceae</taxon>
        <taxon>Salinisphaera</taxon>
    </lineage>
</organism>
<sequence length="262" mass="27957">MSTTESRERTPRARRRADIRALLASQPMVRIGALAARFHVSAETIRRDIDAMAAEGLLARTYGGAAALHTAREPSLGQRSELNGDARRRMAARAAARVHDGEVLMMDASATCLHLAHRLVVERRRLTIITNSATMAQSLAANPGFEILLAPGRFDARENAGYGALCTAFVARFNADHCFSSCGALTADGPTEVGSDLAAVKRMMIERAQRTTLLVDQAKFGPDKLECVCALTAIDTVICDQAPPASLAEALHGAGVALHIAD</sequence>
<dbReference type="Gene3D" id="1.10.10.10">
    <property type="entry name" value="Winged helix-like DNA-binding domain superfamily/Winged helix DNA-binding domain"/>
    <property type="match status" value="1"/>
</dbReference>
<dbReference type="InterPro" id="IPR001034">
    <property type="entry name" value="DeoR_HTH"/>
</dbReference>